<dbReference type="InterPro" id="IPR000836">
    <property type="entry name" value="PRTase_dom"/>
</dbReference>
<keyword evidence="3" id="KW-0328">Glycosyltransferase</keyword>
<dbReference type="PANTHER" id="PTHR47505">
    <property type="entry name" value="DNA UTILIZATION PROTEIN YHGH"/>
    <property type="match status" value="1"/>
</dbReference>
<name>G8R923_OWEHD</name>
<dbReference type="PANTHER" id="PTHR47505:SF1">
    <property type="entry name" value="DNA UTILIZATION PROTEIN YHGH"/>
    <property type="match status" value="1"/>
</dbReference>
<dbReference type="InterPro" id="IPR029057">
    <property type="entry name" value="PRTase-like"/>
</dbReference>
<proteinExistence type="inferred from homology"/>
<evidence type="ECO:0000259" key="2">
    <source>
        <dbReference type="Pfam" id="PF00156"/>
    </source>
</evidence>
<protein>
    <submittedName>
        <fullName evidence="3">Putative amidophosphoribosyltransferase</fullName>
    </submittedName>
</protein>
<comment type="similarity">
    <text evidence="1">Belongs to the ComF/GntX family.</text>
</comment>
<dbReference type="OrthoDB" id="9779910at2"/>
<accession>G8R923</accession>
<evidence type="ECO:0000313" key="3">
    <source>
        <dbReference type="EMBL" id="AEV33631.1"/>
    </source>
</evidence>
<feature type="domain" description="Phosphoribosyltransferase" evidence="2">
    <location>
        <begin position="140"/>
        <end position="215"/>
    </location>
</feature>
<dbReference type="AlphaFoldDB" id="G8R923"/>
<dbReference type="SUPFAM" id="SSF53271">
    <property type="entry name" value="PRTase-like"/>
    <property type="match status" value="1"/>
</dbReference>
<dbReference type="KEGG" id="oho:Oweho_2667"/>
<evidence type="ECO:0000256" key="1">
    <source>
        <dbReference type="ARBA" id="ARBA00008007"/>
    </source>
</evidence>
<dbReference type="RefSeq" id="WP_014202980.1">
    <property type="nucleotide sequence ID" value="NC_016599.1"/>
</dbReference>
<gene>
    <name evidence="3" type="ordered locus">Oweho_2667</name>
</gene>
<dbReference type="PATRIC" id="fig|926562.3.peg.2683"/>
<dbReference type="Pfam" id="PF00156">
    <property type="entry name" value="Pribosyltran"/>
    <property type="match status" value="1"/>
</dbReference>
<keyword evidence="3" id="KW-0808">Transferase</keyword>
<dbReference type="eggNOG" id="COG1040">
    <property type="taxonomic scope" value="Bacteria"/>
</dbReference>
<dbReference type="CDD" id="cd06223">
    <property type="entry name" value="PRTases_typeI"/>
    <property type="match status" value="1"/>
</dbReference>
<sequence>MLKYTWLHDFIDIIYPNACLGCDEPLVSNEDIVCIKCLHELPKTDFAADLDNPVLRIFSGRCFLEKATSYLRFVKDGMVQSLMHHFKYKGRTEVGERMTHLAISDLRQTSFFSDIDIILPVPLHPAKLRTRGYNQSEVIAQTIADHTHIDYKTDILLRKYYNQTQTKKSRFARWLNVKTVFAVDHPKRLEGKHILLVDDVVTTGSTVEACVTKLEHIPGVKISLFTLAIAQ</sequence>
<dbReference type="InterPro" id="IPR051910">
    <property type="entry name" value="ComF/GntX_DNA_util-trans"/>
</dbReference>
<reference evidence="3 4" key="1">
    <citation type="journal article" date="2012" name="Stand. Genomic Sci.">
        <title>Genome sequence of the orange-pigmented seawater bacterium Owenweeksia hongkongensis type strain (UST20020801(T)).</title>
        <authorList>
            <person name="Riedel T."/>
            <person name="Held B."/>
            <person name="Nolan M."/>
            <person name="Lucas S."/>
            <person name="Lapidus A."/>
            <person name="Tice H."/>
            <person name="Del Rio T.G."/>
            <person name="Cheng J.F."/>
            <person name="Han C."/>
            <person name="Tapia R."/>
            <person name="Goodwin L.A."/>
            <person name="Pitluck S."/>
            <person name="Liolios K."/>
            <person name="Mavromatis K."/>
            <person name="Pagani I."/>
            <person name="Ivanova N."/>
            <person name="Mikhailova N."/>
            <person name="Pati A."/>
            <person name="Chen A."/>
            <person name="Palaniappan K."/>
            <person name="Rohde M."/>
            <person name="Tindall B.J."/>
            <person name="Detter J.C."/>
            <person name="Goker M."/>
            <person name="Woyke T."/>
            <person name="Bristow J."/>
            <person name="Eisen J.A."/>
            <person name="Markowitz V."/>
            <person name="Hugenholtz P."/>
            <person name="Klenk H.P."/>
            <person name="Kyrpides N.C."/>
        </authorList>
    </citation>
    <scope>NUCLEOTIDE SEQUENCE</scope>
    <source>
        <strain evidence="4">DSM 17368 / JCM 12287 / NRRL B-23963</strain>
    </source>
</reference>
<dbReference type="HOGENOM" id="CLU_054549_1_0_10"/>
<keyword evidence="4" id="KW-1185">Reference proteome</keyword>
<dbReference type="GO" id="GO:0016757">
    <property type="term" value="F:glycosyltransferase activity"/>
    <property type="evidence" value="ECO:0007669"/>
    <property type="project" value="UniProtKB-KW"/>
</dbReference>
<dbReference type="STRING" id="926562.Oweho_2667"/>
<dbReference type="Proteomes" id="UP000005631">
    <property type="component" value="Chromosome"/>
</dbReference>
<evidence type="ECO:0000313" key="4">
    <source>
        <dbReference type="Proteomes" id="UP000005631"/>
    </source>
</evidence>
<organism evidence="3 4">
    <name type="scientific">Owenweeksia hongkongensis (strain DSM 17368 / CIP 108786 / JCM 12287 / NRRL B-23963 / UST20020801)</name>
    <dbReference type="NCBI Taxonomy" id="926562"/>
    <lineage>
        <taxon>Bacteria</taxon>
        <taxon>Pseudomonadati</taxon>
        <taxon>Bacteroidota</taxon>
        <taxon>Flavobacteriia</taxon>
        <taxon>Flavobacteriales</taxon>
        <taxon>Owenweeksiaceae</taxon>
        <taxon>Owenweeksia</taxon>
    </lineage>
</organism>
<dbReference type="EMBL" id="CP003156">
    <property type="protein sequence ID" value="AEV33631.1"/>
    <property type="molecule type" value="Genomic_DNA"/>
</dbReference>
<dbReference type="Gene3D" id="3.40.50.2020">
    <property type="match status" value="1"/>
</dbReference>